<reference evidence="1 2" key="1">
    <citation type="submission" date="2024-10" db="EMBL/GenBank/DDBJ databases">
        <title>The Natural Products Discovery Center: Release of the First 8490 Sequenced Strains for Exploring Actinobacteria Biosynthetic Diversity.</title>
        <authorList>
            <person name="Kalkreuter E."/>
            <person name="Kautsar S.A."/>
            <person name="Yang D."/>
            <person name="Bader C.D."/>
            <person name="Teijaro C.N."/>
            <person name="Fluegel L."/>
            <person name="Davis C.M."/>
            <person name="Simpson J.R."/>
            <person name="Lauterbach L."/>
            <person name="Steele A.D."/>
            <person name="Gui C."/>
            <person name="Meng S."/>
            <person name="Li G."/>
            <person name="Viehrig K."/>
            <person name="Ye F."/>
            <person name="Su P."/>
            <person name="Kiefer A.F."/>
            <person name="Nichols A."/>
            <person name="Cepeda A.J."/>
            <person name="Yan W."/>
            <person name="Fan B."/>
            <person name="Jiang Y."/>
            <person name="Adhikari A."/>
            <person name="Zheng C.-J."/>
            <person name="Schuster L."/>
            <person name="Cowan T.M."/>
            <person name="Smanski M.J."/>
            <person name="Chevrette M.G."/>
            <person name="De Carvalho L.P.S."/>
            <person name="Shen B."/>
        </authorList>
    </citation>
    <scope>NUCLEOTIDE SEQUENCE [LARGE SCALE GENOMIC DNA]</scope>
    <source>
        <strain evidence="1 2">NPDC006488</strain>
    </source>
</reference>
<comment type="caution">
    <text evidence="1">The sequence shown here is derived from an EMBL/GenBank/DDBJ whole genome shotgun (WGS) entry which is preliminary data.</text>
</comment>
<keyword evidence="2" id="KW-1185">Reference proteome</keyword>
<evidence type="ECO:0000313" key="1">
    <source>
        <dbReference type="EMBL" id="MFE9603098.1"/>
    </source>
</evidence>
<organism evidence="1 2">
    <name type="scientific">Streptomyces hokutonensis</name>
    <dbReference type="NCBI Taxonomy" id="1306990"/>
    <lineage>
        <taxon>Bacteria</taxon>
        <taxon>Bacillati</taxon>
        <taxon>Actinomycetota</taxon>
        <taxon>Actinomycetes</taxon>
        <taxon>Kitasatosporales</taxon>
        <taxon>Streptomycetaceae</taxon>
        <taxon>Streptomyces</taxon>
    </lineage>
</organism>
<dbReference type="InterPro" id="IPR043148">
    <property type="entry name" value="TagF_C"/>
</dbReference>
<evidence type="ECO:0000313" key="2">
    <source>
        <dbReference type="Proteomes" id="UP001601303"/>
    </source>
</evidence>
<sequence length="424" mass="46163">MKRDTGAGTAPAGSASTAGASQWLTLPGCKRVLVVVHTEVYGQRLRDVLPLLASDLRIQVDFTIAPHAFNAGAARSLRRARTGLLPWEEAVSRPYDLVLAAGSQGVEKLRGPLLRLPHGAGHMKLSRLADDRDPGAPRTVGGLGRRYLVRNGKVVPRALALAHRDDLKTLRRRCPEALPVAEVVGDATYDRMTASLALRGRFRTALGLRDGQQLLVACSTWGSGSSFNRLDALLPRLLAELPPDDYRVAVLVHPNVWSGHGDWQVRSWLSAARRRGIALVPPDSDWRSLVIAADWVVGDHGSVTLYSTLTRASIILARFPAEDVDPESPGAELARFAPVLSPSHTLPEQLAYAGAARPAAEYRRIARRISSEPGRFGRNTRRLMYGLLGLGEPAYEPSLPTLPLPRRLWGARRTHRARTGDVSA</sequence>
<proteinExistence type="predicted"/>
<accession>A0ABW6MCN9</accession>
<gene>
    <name evidence="1" type="ORF">ACFYNQ_31620</name>
</gene>
<protein>
    <submittedName>
        <fullName evidence="1">Uncharacterized protein</fullName>
    </submittedName>
</protein>
<dbReference type="Proteomes" id="UP001601303">
    <property type="component" value="Unassembled WGS sequence"/>
</dbReference>
<dbReference type="EMBL" id="JBIAHM010000012">
    <property type="protein sequence ID" value="MFE9603098.1"/>
    <property type="molecule type" value="Genomic_DNA"/>
</dbReference>
<dbReference type="RefSeq" id="WP_388111461.1">
    <property type="nucleotide sequence ID" value="NZ_JBIAHM010000012.1"/>
</dbReference>
<name>A0ABW6MCN9_9ACTN</name>
<dbReference type="Gene3D" id="3.40.50.12580">
    <property type="match status" value="1"/>
</dbReference>